<name>A0ACB8VER4_9TELE</name>
<organism evidence="1 2">
    <name type="scientific">Scortum barcoo</name>
    <name type="common">barcoo grunter</name>
    <dbReference type="NCBI Taxonomy" id="214431"/>
    <lineage>
        <taxon>Eukaryota</taxon>
        <taxon>Metazoa</taxon>
        <taxon>Chordata</taxon>
        <taxon>Craniata</taxon>
        <taxon>Vertebrata</taxon>
        <taxon>Euteleostomi</taxon>
        <taxon>Actinopterygii</taxon>
        <taxon>Neopterygii</taxon>
        <taxon>Teleostei</taxon>
        <taxon>Neoteleostei</taxon>
        <taxon>Acanthomorphata</taxon>
        <taxon>Eupercaria</taxon>
        <taxon>Centrarchiformes</taxon>
        <taxon>Terapontoidei</taxon>
        <taxon>Terapontidae</taxon>
        <taxon>Scortum</taxon>
    </lineage>
</organism>
<evidence type="ECO:0000313" key="2">
    <source>
        <dbReference type="Proteomes" id="UP000831701"/>
    </source>
</evidence>
<protein>
    <submittedName>
        <fullName evidence="1">Uncharacterized protein</fullName>
    </submittedName>
</protein>
<gene>
    <name evidence="1" type="ORF">L3Q82_005073</name>
</gene>
<reference evidence="1" key="1">
    <citation type="submission" date="2022-04" db="EMBL/GenBank/DDBJ databases">
        <title>Jade perch genome.</title>
        <authorList>
            <person name="Chao B."/>
        </authorList>
    </citation>
    <scope>NUCLEOTIDE SEQUENCE</scope>
    <source>
        <strain evidence="1">CB-2022</strain>
    </source>
</reference>
<proteinExistence type="predicted"/>
<comment type="caution">
    <text evidence="1">The sequence shown here is derived from an EMBL/GenBank/DDBJ whole genome shotgun (WGS) entry which is preliminary data.</text>
</comment>
<dbReference type="EMBL" id="CM041552">
    <property type="protein sequence ID" value="KAI3353865.1"/>
    <property type="molecule type" value="Genomic_DNA"/>
</dbReference>
<evidence type="ECO:0000313" key="1">
    <source>
        <dbReference type="EMBL" id="KAI3353865.1"/>
    </source>
</evidence>
<accession>A0ACB8VER4</accession>
<sequence>MSHREEASGEDPGHAGETMSRLAWERLRESPLEELEEVSGISITIHPHHPTFRAPILFIMSTEPIQNQHEGAYLSLMRGLRELDFRGPCVPSDLLLIGDHAFPLAMNSKGQTLMAASLYGCGRIVVLGHEGYLTAFPALVENALTWLRGDGSDNLSVGVHKHVEAVADNLSKSNFQANVVGAFSSNLGVGVYVTNAYSVGADPKDLVAFMKAGGGVLIAGQAWSWAADHPKENMLFEFEGNKVSGVAGIYFSKHKGEVECLPVYPQIPSSWMAVVIGKDFEDDLEFLLEGVSEFDLQNGVVASEVLVHGPLAFPIGTTEDGRAFLAGAYYGQGRVVVITHEGLLKRETLAPFWNNAIRWLDEGRNGVVGVVPDLHQAFDLFSKSELNCEKTNFREDLSVFVCAAYSDEHVEEIQHFVAEGGGLLIGGHAWYWAQTHYGQNPMTDFSGNKILNKMGLSLLEKIIGDGSYKAPVPSQAIQDTYHFRHLLHRFAGHVTQGEELTKNEEECLIKLGGDCAKYLHMKAHDCSSYAHVVSTLTDILKKSGMPQVCESCPVNSPKDRLLLSVGTELYKVCPDPDALLPYLIKHNPLMPVVYNHRIKINANTAGMEEWISTGLYLSPGMKTYVALPTEIVNKEWKVQIGCQTDRLNAEELKRAPCVHEQFPVTTEMMQVSNLWGGLIYLVAPPKTKVEGIEVVVQMAVPAPYYKSVVPNTSRVREAEVIVQMALPVPYCKSGVTTAADWSLLRTAPSPWAELEFENIILTVPSDVVRDLHRPDELAALWDDIMRAIADLAVIPHKFPRKERFVTDVQISHGWMHAGYPIMTHRSTAAELVSTDHIRGTGLWGPIHELGHNQQRGCWEFPPQTTECTCNLWSVYVHEEVFGIPREKADPGLTSTKRTAQMEEYVNGGRNLNSWNAFVALETYIQLQEKFGWDAFKKVFAAYHKMSNFPEDNKGKMNLYAETFSQTVGMNLTGFLKAWGWPIEPATEEKLSNLPSWSDHPMTQTA</sequence>
<keyword evidence="2" id="KW-1185">Reference proteome</keyword>
<dbReference type="Proteomes" id="UP000831701">
    <property type="component" value="Chromosome 22"/>
</dbReference>